<reference evidence="1" key="1">
    <citation type="submission" date="2024-08" db="EMBL/GenBank/DDBJ databases">
        <authorList>
            <person name="Chaddad Z."/>
            <person name="Lamrabet M."/>
            <person name="Bouhnik O."/>
            <person name="Alami S."/>
            <person name="Wipf D."/>
            <person name="Courty P.E."/>
            <person name="Missbah El Idrissi M."/>
        </authorList>
    </citation>
    <scope>NUCLEOTIDE SEQUENCE</scope>
    <source>
        <strain evidence="1">LLZ17</strain>
    </source>
</reference>
<dbReference type="AlphaFoldDB" id="A0AB39XK88"/>
<protein>
    <submittedName>
        <fullName evidence="1">Uncharacterized protein</fullName>
    </submittedName>
</protein>
<sequence>MERLTLFSRGLFDRLEAGSVLKGTLASGVLMAHSPSIVPQSAANHDVYIVLEDFGGRLGRAWCETAEEDGNRATLLRHLIEGHYIRPARIVAFNTTEGWSRDVTADIADELRRRFVEFEDVAPSMLEFLERAATNKSVKRS</sequence>
<gene>
    <name evidence="1" type="ORF">AB8Z38_34150</name>
</gene>
<accession>A0AB39XK88</accession>
<dbReference type="RefSeq" id="WP_369721939.1">
    <property type="nucleotide sequence ID" value="NZ_CP165734.1"/>
</dbReference>
<name>A0AB39XK88_9BRAD</name>
<evidence type="ECO:0000313" key="1">
    <source>
        <dbReference type="EMBL" id="XDV57519.1"/>
    </source>
</evidence>
<organism evidence="1">
    <name type="scientific">Bradyrhizobium sp. LLZ17</name>
    <dbReference type="NCBI Taxonomy" id="3239388"/>
    <lineage>
        <taxon>Bacteria</taxon>
        <taxon>Pseudomonadati</taxon>
        <taxon>Pseudomonadota</taxon>
        <taxon>Alphaproteobacteria</taxon>
        <taxon>Hyphomicrobiales</taxon>
        <taxon>Nitrobacteraceae</taxon>
        <taxon>Bradyrhizobium</taxon>
    </lineage>
</organism>
<dbReference type="EMBL" id="CP165734">
    <property type="protein sequence ID" value="XDV57519.1"/>
    <property type="molecule type" value="Genomic_DNA"/>
</dbReference>
<proteinExistence type="predicted"/>